<evidence type="ECO:0000313" key="3">
    <source>
        <dbReference type="Proteomes" id="UP001154420"/>
    </source>
</evidence>
<gene>
    <name evidence="2" type="ORF">D5281_24715</name>
</gene>
<feature type="region of interest" description="Disordered" evidence="1">
    <location>
        <begin position="1"/>
        <end position="35"/>
    </location>
</feature>
<dbReference type="EMBL" id="QZDT01000131">
    <property type="protein sequence ID" value="NBJ95619.1"/>
    <property type="molecule type" value="Genomic_DNA"/>
</dbReference>
<feature type="compositionally biased region" description="Basic and acidic residues" evidence="1">
    <location>
        <begin position="13"/>
        <end position="31"/>
    </location>
</feature>
<sequence>MGALTPEQAAVKRQAEQKRQEHLRREREAKKQQSFYDRFPDSDDRFYFIAGYTSGGAPYGVTWEEMGLSPWELPEEES</sequence>
<accession>A0A9X5GUW1</accession>
<dbReference type="Proteomes" id="UP001154420">
    <property type="component" value="Unassembled WGS sequence"/>
</dbReference>
<comment type="caution">
    <text evidence="2">The sequence shown here is derived from an EMBL/GenBank/DDBJ whole genome shotgun (WGS) entry which is preliminary data.</text>
</comment>
<protein>
    <submittedName>
        <fullName evidence="2">Uncharacterized protein</fullName>
    </submittedName>
</protein>
<reference evidence="2" key="1">
    <citation type="submission" date="2018-09" db="EMBL/GenBank/DDBJ databases">
        <title>Murine metabolic-syndrome-specific gut microbial biobank.</title>
        <authorList>
            <person name="Liu C."/>
        </authorList>
    </citation>
    <scope>NUCLEOTIDE SEQUENCE</scope>
    <source>
        <strain evidence="2">D42-62</strain>
    </source>
</reference>
<dbReference type="AlphaFoldDB" id="A0A9X5GUW1"/>
<keyword evidence="3" id="KW-1185">Reference proteome</keyword>
<organism evidence="2 3">
    <name type="scientific">Parablautia muri</name>
    <dbReference type="NCBI Taxonomy" id="2320879"/>
    <lineage>
        <taxon>Bacteria</taxon>
        <taxon>Bacillati</taxon>
        <taxon>Bacillota</taxon>
        <taxon>Clostridia</taxon>
        <taxon>Lachnospirales</taxon>
        <taxon>Lachnospiraceae</taxon>
        <taxon>Parablautia</taxon>
    </lineage>
</organism>
<evidence type="ECO:0000256" key="1">
    <source>
        <dbReference type="SAM" id="MobiDB-lite"/>
    </source>
</evidence>
<proteinExistence type="predicted"/>
<name>A0A9X5GUW1_9FIRM</name>
<evidence type="ECO:0000313" key="2">
    <source>
        <dbReference type="EMBL" id="NBJ95619.1"/>
    </source>
</evidence>